<evidence type="ECO:0000313" key="11">
    <source>
        <dbReference type="EMBL" id="RFS19694.1"/>
    </source>
</evidence>
<dbReference type="AlphaFoldDB" id="A0A3E1Y4T8"/>
<evidence type="ECO:0000256" key="2">
    <source>
        <dbReference type="ARBA" id="ARBA00009409"/>
    </source>
</evidence>
<dbReference type="InterPro" id="IPR010979">
    <property type="entry name" value="Ribosomal_uS13-like_H2TH"/>
</dbReference>
<dbReference type="PANTHER" id="PTHR22993">
    <property type="entry name" value="FORMAMIDOPYRIMIDINE-DNA GLYCOSYLASE"/>
    <property type="match status" value="1"/>
</dbReference>
<evidence type="ECO:0000256" key="9">
    <source>
        <dbReference type="ARBA" id="ARBA00023295"/>
    </source>
</evidence>
<keyword evidence="5" id="KW-0238">DNA-binding</keyword>
<evidence type="ECO:0000256" key="5">
    <source>
        <dbReference type="ARBA" id="ARBA00023125"/>
    </source>
</evidence>
<comment type="caution">
    <text evidence="11">The sequence shown here is derived from an EMBL/GenBank/DDBJ whole genome shotgun (WGS) entry which is preliminary data.</text>
</comment>
<dbReference type="GO" id="GO:0003906">
    <property type="term" value="F:DNA-(apurinic or apyrimidinic site) endonuclease activity"/>
    <property type="evidence" value="ECO:0007669"/>
    <property type="project" value="InterPro"/>
</dbReference>
<dbReference type="InterPro" id="IPR012319">
    <property type="entry name" value="FPG_cat"/>
</dbReference>
<gene>
    <name evidence="11" type="ORF">DVR12_21560</name>
</gene>
<evidence type="ECO:0000313" key="12">
    <source>
        <dbReference type="Proteomes" id="UP000260644"/>
    </source>
</evidence>
<evidence type="ECO:0000256" key="1">
    <source>
        <dbReference type="ARBA" id="ARBA00001668"/>
    </source>
</evidence>
<evidence type="ECO:0000256" key="6">
    <source>
        <dbReference type="ARBA" id="ARBA00023204"/>
    </source>
</evidence>
<dbReference type="OrthoDB" id="9800855at2"/>
<protein>
    <submittedName>
        <fullName evidence="11">Fpg/Nei family DNA glycosylase</fullName>
    </submittedName>
</protein>
<keyword evidence="7" id="KW-0456">Lyase</keyword>
<comment type="similarity">
    <text evidence="2">Belongs to the FPG family.</text>
</comment>
<dbReference type="SUPFAM" id="SSF81624">
    <property type="entry name" value="N-terminal domain of MutM-like DNA repair proteins"/>
    <property type="match status" value="1"/>
</dbReference>
<keyword evidence="6" id="KW-0234">DNA repair</keyword>
<proteinExistence type="inferred from homology"/>
<dbReference type="GO" id="GO:0008534">
    <property type="term" value="F:oxidized purine nucleobase lesion DNA N-glycosylase activity"/>
    <property type="evidence" value="ECO:0007669"/>
    <property type="project" value="UniProtKB-EC"/>
</dbReference>
<dbReference type="Pfam" id="PF06831">
    <property type="entry name" value="H2TH"/>
    <property type="match status" value="1"/>
</dbReference>
<evidence type="ECO:0000259" key="10">
    <source>
        <dbReference type="PROSITE" id="PS51068"/>
    </source>
</evidence>
<dbReference type="Gene3D" id="3.20.190.10">
    <property type="entry name" value="MutM-like, N-terminal"/>
    <property type="match status" value="1"/>
</dbReference>
<keyword evidence="4" id="KW-0378">Hydrolase</keyword>
<evidence type="ECO:0000256" key="8">
    <source>
        <dbReference type="ARBA" id="ARBA00023268"/>
    </source>
</evidence>
<sequence length="259" mass="29196">MPELPDLEAYRTNLLKKLHHKKLQSITVENTRKLTTPAATLQKALVGQPLESIDRVGKTLQFKFGNGHVLGMHLMLHGKLYFFKDHNTEKYPIATLLFDGGTGLVLTDWQSAAHIMLDPENKTAPDAFDKAFSEIYLKDLLSKKRVTIKQFLLDQDNVQGIGNAYADDILWDARISPFSICNKIPAAAVKKLYKSIHDVLTKAEKNILKSEPDIINGEVRDFMLVHNKKLKESPTGAAIETSSQKGRTTYYTAEQQLFE</sequence>
<keyword evidence="12" id="KW-1185">Reference proteome</keyword>
<dbReference type="InterPro" id="IPR035937">
    <property type="entry name" value="FPG_N"/>
</dbReference>
<dbReference type="RefSeq" id="WP_116977881.1">
    <property type="nucleotide sequence ID" value="NZ_QPMM01000012.1"/>
</dbReference>
<evidence type="ECO:0000256" key="3">
    <source>
        <dbReference type="ARBA" id="ARBA00022763"/>
    </source>
</evidence>
<keyword evidence="3" id="KW-0227">DNA damage</keyword>
<dbReference type="GO" id="GO:0006284">
    <property type="term" value="P:base-excision repair"/>
    <property type="evidence" value="ECO:0007669"/>
    <property type="project" value="InterPro"/>
</dbReference>
<reference evidence="11 12" key="1">
    <citation type="submission" date="2018-07" db="EMBL/GenBank/DDBJ databases">
        <title>Chitinophaga K2CV101002-2 sp. nov., isolated from a monsoon evergreen broad-leaved forest soil.</title>
        <authorList>
            <person name="Lv Y."/>
        </authorList>
    </citation>
    <scope>NUCLEOTIDE SEQUENCE [LARGE SCALE GENOMIC DNA]</scope>
    <source>
        <strain evidence="11 12">GDMCC 1.1288</strain>
    </source>
</reference>
<accession>A0A3E1Y4T8</accession>
<dbReference type="Pfam" id="PF01149">
    <property type="entry name" value="Fapy_DNA_glyco"/>
    <property type="match status" value="1"/>
</dbReference>
<dbReference type="GO" id="GO:0016829">
    <property type="term" value="F:lyase activity"/>
    <property type="evidence" value="ECO:0007669"/>
    <property type="project" value="UniProtKB-KW"/>
</dbReference>
<dbReference type="SMART" id="SM01232">
    <property type="entry name" value="H2TH"/>
    <property type="match status" value="1"/>
</dbReference>
<evidence type="ECO:0000256" key="7">
    <source>
        <dbReference type="ARBA" id="ARBA00023239"/>
    </source>
</evidence>
<name>A0A3E1Y4T8_9BACT</name>
<organism evidence="11 12">
    <name type="scientific">Chitinophaga silvatica</name>
    <dbReference type="NCBI Taxonomy" id="2282649"/>
    <lineage>
        <taxon>Bacteria</taxon>
        <taxon>Pseudomonadati</taxon>
        <taxon>Bacteroidota</taxon>
        <taxon>Chitinophagia</taxon>
        <taxon>Chitinophagales</taxon>
        <taxon>Chitinophagaceae</taxon>
        <taxon>Chitinophaga</taxon>
    </lineage>
</organism>
<evidence type="ECO:0000256" key="4">
    <source>
        <dbReference type="ARBA" id="ARBA00022801"/>
    </source>
</evidence>
<feature type="domain" description="Formamidopyrimidine-DNA glycosylase catalytic" evidence="10">
    <location>
        <begin position="2"/>
        <end position="113"/>
    </location>
</feature>
<dbReference type="InterPro" id="IPR015886">
    <property type="entry name" value="H2TH_FPG"/>
</dbReference>
<dbReference type="GO" id="GO:0003684">
    <property type="term" value="F:damaged DNA binding"/>
    <property type="evidence" value="ECO:0007669"/>
    <property type="project" value="InterPro"/>
</dbReference>
<dbReference type="PANTHER" id="PTHR22993:SF9">
    <property type="entry name" value="FORMAMIDOPYRIMIDINE-DNA GLYCOSYLASE"/>
    <property type="match status" value="1"/>
</dbReference>
<dbReference type="GO" id="GO:0008270">
    <property type="term" value="F:zinc ion binding"/>
    <property type="evidence" value="ECO:0007669"/>
    <property type="project" value="InterPro"/>
</dbReference>
<comment type="catalytic activity">
    <reaction evidence="1">
        <text>Hydrolysis of DNA containing ring-opened 7-methylguanine residues, releasing 2,6-diamino-4-hydroxy-5-(N-methyl)formamidopyrimidine.</text>
        <dbReference type="EC" id="3.2.2.23"/>
    </reaction>
</comment>
<dbReference type="SUPFAM" id="SSF46946">
    <property type="entry name" value="S13-like H2TH domain"/>
    <property type="match status" value="1"/>
</dbReference>
<dbReference type="PROSITE" id="PS51068">
    <property type="entry name" value="FPG_CAT"/>
    <property type="match status" value="1"/>
</dbReference>
<dbReference type="SMART" id="SM00898">
    <property type="entry name" value="Fapy_DNA_glyco"/>
    <property type="match status" value="1"/>
</dbReference>
<keyword evidence="8" id="KW-0511">Multifunctional enzyme</keyword>
<dbReference type="Proteomes" id="UP000260644">
    <property type="component" value="Unassembled WGS sequence"/>
</dbReference>
<keyword evidence="9" id="KW-0326">Glycosidase</keyword>
<dbReference type="EMBL" id="QPMM01000012">
    <property type="protein sequence ID" value="RFS19694.1"/>
    <property type="molecule type" value="Genomic_DNA"/>
</dbReference>
<dbReference type="Gene3D" id="1.10.8.50">
    <property type="match status" value="1"/>
</dbReference>